<dbReference type="PROSITE" id="PS51186">
    <property type="entry name" value="GNAT"/>
    <property type="match status" value="1"/>
</dbReference>
<keyword evidence="4" id="KW-1185">Reference proteome</keyword>
<evidence type="ECO:0000313" key="4">
    <source>
        <dbReference type="Proteomes" id="UP001410394"/>
    </source>
</evidence>
<evidence type="ECO:0000259" key="2">
    <source>
        <dbReference type="PROSITE" id="PS51186"/>
    </source>
</evidence>
<dbReference type="CDD" id="cd04301">
    <property type="entry name" value="NAT_SF"/>
    <property type="match status" value="1"/>
</dbReference>
<evidence type="ECO:0000313" key="3">
    <source>
        <dbReference type="EMBL" id="MEN3069188.1"/>
    </source>
</evidence>
<name>A0ABU9Z081_9RHOO</name>
<gene>
    <name evidence="3" type="ORF">ABDB84_11925</name>
</gene>
<dbReference type="Pfam" id="PF00583">
    <property type="entry name" value="Acetyltransf_1"/>
    <property type="match status" value="1"/>
</dbReference>
<dbReference type="RefSeq" id="WP_345919962.1">
    <property type="nucleotide sequence ID" value="NZ_JBDIVE010000006.1"/>
</dbReference>
<comment type="caution">
    <text evidence="3">The sequence shown here is derived from an EMBL/GenBank/DDBJ whole genome shotgun (WGS) entry which is preliminary data.</text>
</comment>
<dbReference type="Gene3D" id="3.40.630.30">
    <property type="match status" value="1"/>
</dbReference>
<reference evidence="3 4" key="1">
    <citation type="journal article" date="2018" name="Int. J. Syst. Evol. Microbiol.">
        <title>Uliginosibacterium sediminicola sp. nov., isolated from freshwater sediment.</title>
        <authorList>
            <person name="Hwang W.M."/>
            <person name="Kim S.M."/>
            <person name="Kang K."/>
            <person name="Ahn T.Y."/>
        </authorList>
    </citation>
    <scope>NUCLEOTIDE SEQUENCE [LARGE SCALE GENOMIC DNA]</scope>
    <source>
        <strain evidence="3 4">M1-21</strain>
    </source>
</reference>
<sequence length="162" mass="18378">MTLTIHKDYIPGSIGRIAELHAQYYSKLVGFGLPFETKVARELAEFCERYDGERDGLWLALQDGNIEGAIAIDGSHAEQDGAHLRWFIASDKMRGTGVGTALLNSAMDFCQSQNYDRAYLWTFEGLGAARHLYEKFGFRLAHQQRGTQWGAEVNEQRFERRA</sequence>
<proteinExistence type="predicted"/>
<protein>
    <submittedName>
        <fullName evidence="3">GNAT family N-acetyltransferase</fullName>
    </submittedName>
</protein>
<dbReference type="InterPro" id="IPR000182">
    <property type="entry name" value="GNAT_dom"/>
</dbReference>
<evidence type="ECO:0000256" key="1">
    <source>
        <dbReference type="ARBA" id="ARBA00022679"/>
    </source>
</evidence>
<organism evidence="3 4">
    <name type="scientific">Uliginosibacterium sediminicola</name>
    <dbReference type="NCBI Taxonomy" id="2024550"/>
    <lineage>
        <taxon>Bacteria</taxon>
        <taxon>Pseudomonadati</taxon>
        <taxon>Pseudomonadota</taxon>
        <taxon>Betaproteobacteria</taxon>
        <taxon>Rhodocyclales</taxon>
        <taxon>Zoogloeaceae</taxon>
        <taxon>Uliginosibacterium</taxon>
    </lineage>
</organism>
<dbReference type="PANTHER" id="PTHR13947:SF37">
    <property type="entry name" value="LD18367P"/>
    <property type="match status" value="1"/>
</dbReference>
<keyword evidence="1" id="KW-0808">Transferase</keyword>
<feature type="domain" description="N-acetyltransferase" evidence="2">
    <location>
        <begin position="4"/>
        <end position="159"/>
    </location>
</feature>
<dbReference type="InterPro" id="IPR016181">
    <property type="entry name" value="Acyl_CoA_acyltransferase"/>
</dbReference>
<dbReference type="PANTHER" id="PTHR13947">
    <property type="entry name" value="GNAT FAMILY N-ACETYLTRANSFERASE"/>
    <property type="match status" value="1"/>
</dbReference>
<accession>A0ABU9Z081</accession>
<dbReference type="Proteomes" id="UP001410394">
    <property type="component" value="Unassembled WGS sequence"/>
</dbReference>
<dbReference type="EMBL" id="JBDIVE010000006">
    <property type="protein sequence ID" value="MEN3069188.1"/>
    <property type="molecule type" value="Genomic_DNA"/>
</dbReference>
<dbReference type="InterPro" id="IPR050769">
    <property type="entry name" value="NAT_camello-type"/>
</dbReference>
<dbReference type="SUPFAM" id="SSF55729">
    <property type="entry name" value="Acyl-CoA N-acyltransferases (Nat)"/>
    <property type="match status" value="1"/>
</dbReference>